<organism evidence="1 2">
    <name type="scientific">Actinidia rufa</name>
    <dbReference type="NCBI Taxonomy" id="165716"/>
    <lineage>
        <taxon>Eukaryota</taxon>
        <taxon>Viridiplantae</taxon>
        <taxon>Streptophyta</taxon>
        <taxon>Embryophyta</taxon>
        <taxon>Tracheophyta</taxon>
        <taxon>Spermatophyta</taxon>
        <taxon>Magnoliopsida</taxon>
        <taxon>eudicotyledons</taxon>
        <taxon>Gunneridae</taxon>
        <taxon>Pentapetalae</taxon>
        <taxon>asterids</taxon>
        <taxon>Ericales</taxon>
        <taxon>Actinidiaceae</taxon>
        <taxon>Actinidia</taxon>
    </lineage>
</organism>
<comment type="caution">
    <text evidence="1">The sequence shown here is derived from an EMBL/GenBank/DDBJ whole genome shotgun (WGS) entry which is preliminary data.</text>
</comment>
<reference evidence="2" key="1">
    <citation type="submission" date="2019-07" db="EMBL/GenBank/DDBJ databases">
        <title>De Novo Assembly of kiwifruit Actinidia rufa.</title>
        <authorList>
            <person name="Sugita-Konishi S."/>
            <person name="Sato K."/>
            <person name="Mori E."/>
            <person name="Abe Y."/>
            <person name="Kisaki G."/>
            <person name="Hamano K."/>
            <person name="Suezawa K."/>
            <person name="Otani M."/>
            <person name="Fukuda T."/>
            <person name="Manabe T."/>
            <person name="Gomi K."/>
            <person name="Tabuchi M."/>
            <person name="Akimitsu K."/>
            <person name="Kataoka I."/>
        </authorList>
    </citation>
    <scope>NUCLEOTIDE SEQUENCE [LARGE SCALE GENOMIC DNA]</scope>
    <source>
        <strain evidence="2">cv. Fuchu</strain>
    </source>
</reference>
<dbReference type="OrthoDB" id="1433846at2759"/>
<name>A0A7J0DB03_9ERIC</name>
<dbReference type="Proteomes" id="UP000585474">
    <property type="component" value="Unassembled WGS sequence"/>
</dbReference>
<evidence type="ECO:0008006" key="3">
    <source>
        <dbReference type="Google" id="ProtNLM"/>
    </source>
</evidence>
<accession>A0A7J0DB03</accession>
<gene>
    <name evidence="1" type="ORF">Acr_00g0016860</name>
</gene>
<evidence type="ECO:0000313" key="1">
    <source>
        <dbReference type="EMBL" id="GFS31346.1"/>
    </source>
</evidence>
<sequence>MPSWYNTSPQIIHLLPPHLSQKKLIDLAILTERATRIRKIAIVLVKDIQSGAVSTNQQVCTPGKEGVLGCSDEVICKAFSATLKGSARSWFKKLSPKTIDSFGALSRLFVANFMSCKAEKYITDEELVEAKHRRRGKNDYKRKELDTRRTDYRGELKSKKSKRDARRIINEQCRRTPTYQPNIMLPPLNAPMAKVLIEIKNEDFVKWSMKIRTNPL</sequence>
<keyword evidence="2" id="KW-1185">Reference proteome</keyword>
<proteinExistence type="predicted"/>
<protein>
    <recommendedName>
        <fullName evidence="3">Retrotransposon gag domain-containing protein</fullName>
    </recommendedName>
</protein>
<dbReference type="AlphaFoldDB" id="A0A7J0DB03"/>
<evidence type="ECO:0000313" key="2">
    <source>
        <dbReference type="Proteomes" id="UP000585474"/>
    </source>
</evidence>
<dbReference type="EMBL" id="BJWL01000143">
    <property type="protein sequence ID" value="GFS31346.1"/>
    <property type="molecule type" value="Genomic_DNA"/>
</dbReference>